<evidence type="ECO:0000313" key="1">
    <source>
        <dbReference type="EMBL" id="MCC2748655.1"/>
    </source>
</evidence>
<name>A0A415I534_9FIRM</name>
<dbReference type="AlphaFoldDB" id="A0A415I534"/>
<sequence length="199" mass="22937">MTKKEKIENFIEKYNGYLITSLVCNEDISKTYVAQYIKEHGMEKVSRGLYIMDDVWPDELFILQQRNGAIIYSGETALYLHGLTDSEYSYVCVTVPQGYNASHLKDNDFDVSVKYAAPDLYKIGICEIASSSGNLVKVYDKERCICDLIMNRNKYEVQVFQTAIKEYMSSKDKKLSQLIVYADMMGIRDEVMKYVEVLV</sequence>
<organism evidence="2 3">
    <name type="scientific">Agathobacter rectalis</name>
    <dbReference type="NCBI Taxonomy" id="39491"/>
    <lineage>
        <taxon>Bacteria</taxon>
        <taxon>Bacillati</taxon>
        <taxon>Bacillota</taxon>
        <taxon>Clostridia</taxon>
        <taxon>Lachnospirales</taxon>
        <taxon>Lachnospiraceae</taxon>
        <taxon>Agathobacter</taxon>
    </lineage>
</organism>
<evidence type="ECO:0000313" key="3">
    <source>
        <dbReference type="Proteomes" id="UP000286181"/>
    </source>
</evidence>
<accession>A0A415I534</accession>
<gene>
    <name evidence="2" type="ORF">DW038_11950</name>
    <name evidence="1" type="ORF">LK487_16805</name>
</gene>
<dbReference type="Proteomes" id="UP000286181">
    <property type="component" value="Unassembled WGS sequence"/>
</dbReference>
<reference evidence="2 3" key="1">
    <citation type="submission" date="2018-08" db="EMBL/GenBank/DDBJ databases">
        <title>A genome reference for cultivated species of the human gut microbiota.</title>
        <authorList>
            <person name="Zou Y."/>
            <person name="Xue W."/>
            <person name="Luo G."/>
        </authorList>
    </citation>
    <scope>NUCLEOTIDE SEQUENCE [LARGE SCALE GENOMIC DNA]</scope>
    <source>
        <strain evidence="2 3">AF39-14AC</strain>
    </source>
</reference>
<dbReference type="Proteomes" id="UP001197847">
    <property type="component" value="Unassembled WGS sequence"/>
</dbReference>
<protein>
    <submittedName>
        <fullName evidence="2">Abortive phage infection protein</fullName>
    </submittedName>
</protein>
<reference evidence="1" key="2">
    <citation type="submission" date="2021-10" db="EMBL/GenBank/DDBJ databases">
        <title>Collection of gut derived symbiotic bacterial strains cultured from healthy donors.</title>
        <authorList>
            <person name="Lin H."/>
            <person name="Littmann E."/>
            <person name="Claire K."/>
            <person name="Pamer E."/>
        </authorList>
    </citation>
    <scope>NUCLEOTIDE SEQUENCE</scope>
    <source>
        <strain evidence="1">MSK.22.92</strain>
    </source>
</reference>
<proteinExistence type="predicted"/>
<dbReference type="RefSeq" id="WP_118372252.1">
    <property type="nucleotide sequence ID" value="NZ_JAAISB010000067.1"/>
</dbReference>
<evidence type="ECO:0000313" key="2">
    <source>
        <dbReference type="EMBL" id="RHL02751.1"/>
    </source>
</evidence>
<dbReference type="EMBL" id="QROF01000011">
    <property type="protein sequence ID" value="RHL02751.1"/>
    <property type="molecule type" value="Genomic_DNA"/>
</dbReference>
<comment type="caution">
    <text evidence="2">The sequence shown here is derived from an EMBL/GenBank/DDBJ whole genome shotgun (WGS) entry which is preliminary data.</text>
</comment>
<dbReference type="EMBL" id="JAJFBX010000049">
    <property type="protein sequence ID" value="MCC2748655.1"/>
    <property type="molecule type" value="Genomic_DNA"/>
</dbReference>